<dbReference type="Pfam" id="PF00593">
    <property type="entry name" value="TonB_dep_Rec_b-barrel"/>
    <property type="match status" value="1"/>
</dbReference>
<evidence type="ECO:0000256" key="14">
    <source>
        <dbReference type="SAM" id="SignalP"/>
    </source>
</evidence>
<evidence type="ECO:0000256" key="1">
    <source>
        <dbReference type="ARBA" id="ARBA00004571"/>
    </source>
</evidence>
<evidence type="ECO:0000256" key="12">
    <source>
        <dbReference type="RuleBase" id="RU003357"/>
    </source>
</evidence>
<keyword evidence="4" id="KW-0410">Iron transport</keyword>
<proteinExistence type="inferred from homology"/>
<dbReference type="Proteomes" id="UP000255334">
    <property type="component" value="Unassembled WGS sequence"/>
</dbReference>
<feature type="region of interest" description="Disordered" evidence="13">
    <location>
        <begin position="42"/>
        <end position="69"/>
    </location>
</feature>
<keyword evidence="2 11" id="KW-0813">Transport</keyword>
<dbReference type="InterPro" id="IPR000531">
    <property type="entry name" value="Beta-barrel_TonB"/>
</dbReference>
<evidence type="ECO:0000256" key="6">
    <source>
        <dbReference type="ARBA" id="ARBA00023004"/>
    </source>
</evidence>
<feature type="compositionally biased region" description="Low complexity" evidence="13">
    <location>
        <begin position="42"/>
        <end position="64"/>
    </location>
</feature>
<evidence type="ECO:0000256" key="10">
    <source>
        <dbReference type="ARBA" id="ARBA00023237"/>
    </source>
</evidence>
<keyword evidence="5 11" id="KW-0812">Transmembrane</keyword>
<dbReference type="RefSeq" id="WP_115477396.1">
    <property type="nucleotide sequence ID" value="NZ_QRBF01000002.1"/>
</dbReference>
<evidence type="ECO:0000256" key="3">
    <source>
        <dbReference type="ARBA" id="ARBA00022452"/>
    </source>
</evidence>
<keyword evidence="8 12" id="KW-0798">TonB box</keyword>
<accession>A0A370XAW6</accession>
<dbReference type="Pfam" id="PF07715">
    <property type="entry name" value="Plug"/>
    <property type="match status" value="1"/>
</dbReference>
<evidence type="ECO:0000313" key="17">
    <source>
        <dbReference type="EMBL" id="RDS85355.1"/>
    </source>
</evidence>
<name>A0A370XAW6_9GAMM</name>
<evidence type="ECO:0000256" key="4">
    <source>
        <dbReference type="ARBA" id="ARBA00022496"/>
    </source>
</evidence>
<gene>
    <name evidence="17" type="ORF">DWU99_07460</name>
</gene>
<dbReference type="InterPro" id="IPR036942">
    <property type="entry name" value="Beta-barrel_TonB_sf"/>
</dbReference>
<evidence type="ECO:0000259" key="16">
    <source>
        <dbReference type="Pfam" id="PF07715"/>
    </source>
</evidence>
<dbReference type="PROSITE" id="PS52016">
    <property type="entry name" value="TONB_DEPENDENT_REC_3"/>
    <property type="match status" value="1"/>
</dbReference>
<dbReference type="EMBL" id="QRBF01000002">
    <property type="protein sequence ID" value="RDS85355.1"/>
    <property type="molecule type" value="Genomic_DNA"/>
</dbReference>
<comment type="caution">
    <text evidence="17">The sequence shown here is derived from an EMBL/GenBank/DDBJ whole genome shotgun (WGS) entry which is preliminary data.</text>
</comment>
<organism evidence="17 18">
    <name type="scientific">Dyella psychrodurans</name>
    <dbReference type="NCBI Taxonomy" id="1927960"/>
    <lineage>
        <taxon>Bacteria</taxon>
        <taxon>Pseudomonadati</taxon>
        <taxon>Pseudomonadota</taxon>
        <taxon>Gammaproteobacteria</taxon>
        <taxon>Lysobacterales</taxon>
        <taxon>Rhodanobacteraceae</taxon>
        <taxon>Dyella</taxon>
    </lineage>
</organism>
<feature type="domain" description="TonB-dependent receptor-like beta-barrel" evidence="15">
    <location>
        <begin position="314"/>
        <end position="737"/>
    </location>
</feature>
<evidence type="ECO:0000256" key="2">
    <source>
        <dbReference type="ARBA" id="ARBA00022448"/>
    </source>
</evidence>
<dbReference type="Gene3D" id="2.40.170.20">
    <property type="entry name" value="TonB-dependent receptor, beta-barrel domain"/>
    <property type="match status" value="1"/>
</dbReference>
<keyword evidence="3 11" id="KW-1134">Transmembrane beta strand</keyword>
<evidence type="ECO:0000313" key="18">
    <source>
        <dbReference type="Proteomes" id="UP000255334"/>
    </source>
</evidence>
<dbReference type="PANTHER" id="PTHR32552:SF81">
    <property type="entry name" value="TONB-DEPENDENT OUTER MEMBRANE RECEPTOR"/>
    <property type="match status" value="1"/>
</dbReference>
<evidence type="ECO:0000259" key="15">
    <source>
        <dbReference type="Pfam" id="PF00593"/>
    </source>
</evidence>
<evidence type="ECO:0000256" key="13">
    <source>
        <dbReference type="SAM" id="MobiDB-lite"/>
    </source>
</evidence>
<keyword evidence="10 11" id="KW-0998">Cell outer membrane</keyword>
<keyword evidence="7" id="KW-0406">Ion transport</keyword>
<reference evidence="17 18" key="1">
    <citation type="submission" date="2018-07" db="EMBL/GenBank/DDBJ databases">
        <title>Dyella monticola sp. nov. and Dyella psychrodurans sp. nov. isolated from monsoon evergreen broad-leaved forest soil of Dinghu Mountain, China.</title>
        <authorList>
            <person name="Gao Z."/>
            <person name="Qiu L."/>
        </authorList>
    </citation>
    <scope>NUCLEOTIDE SEQUENCE [LARGE SCALE GENOMIC DNA]</scope>
    <source>
        <strain evidence="17 18">4MSK11</strain>
    </source>
</reference>
<evidence type="ECO:0000256" key="5">
    <source>
        <dbReference type="ARBA" id="ARBA00022692"/>
    </source>
</evidence>
<dbReference type="InterPro" id="IPR012910">
    <property type="entry name" value="Plug_dom"/>
</dbReference>
<comment type="subcellular location">
    <subcellularLocation>
        <location evidence="1 11">Cell outer membrane</location>
        <topology evidence="1 11">Multi-pass membrane protein</topology>
    </subcellularLocation>
</comment>
<dbReference type="AlphaFoldDB" id="A0A370XAW6"/>
<feature type="signal peptide" evidence="14">
    <location>
        <begin position="1"/>
        <end position="40"/>
    </location>
</feature>
<keyword evidence="18" id="KW-1185">Reference proteome</keyword>
<keyword evidence="6" id="KW-0408">Iron</keyword>
<dbReference type="PANTHER" id="PTHR32552">
    <property type="entry name" value="FERRICHROME IRON RECEPTOR-RELATED"/>
    <property type="match status" value="1"/>
</dbReference>
<evidence type="ECO:0000256" key="7">
    <source>
        <dbReference type="ARBA" id="ARBA00023065"/>
    </source>
</evidence>
<dbReference type="SUPFAM" id="SSF56935">
    <property type="entry name" value="Porins"/>
    <property type="match status" value="1"/>
</dbReference>
<evidence type="ECO:0000256" key="11">
    <source>
        <dbReference type="PROSITE-ProRule" id="PRU01360"/>
    </source>
</evidence>
<evidence type="ECO:0000256" key="8">
    <source>
        <dbReference type="ARBA" id="ARBA00023077"/>
    </source>
</evidence>
<protein>
    <submittedName>
        <fullName evidence="17">TonB-dependent receptor</fullName>
    </submittedName>
</protein>
<dbReference type="GO" id="GO:0006826">
    <property type="term" value="P:iron ion transport"/>
    <property type="evidence" value="ECO:0007669"/>
    <property type="project" value="UniProtKB-KW"/>
</dbReference>
<keyword evidence="14" id="KW-0732">Signal</keyword>
<sequence>MNIGRCVVVRRQPAQRCLSRAIRLLLVPLALPVLAPVAMAQTSTPPQTSSASNTPSPTTPPQASKSAVTLSEVMVTANRRREPQREVPMHVDNVSATSLQQLGAKNLNDYVSYQPGVFFASSGGAGEGELVMRGVSTGNQTSPTVSLYIDDVPVGGSTVYAAAATFVFDPALLDLDHIEFLYGPQGTLYGAGSMGGLVKYVTVKPDTSGFSGNVGGDISNTQRGGMSYSEHVSLNIPLLKDKAALRISAVDQHTTGIYQAVGETPAGGADRTHTKGARMQLEYDPIDKLTFNVTAMAQKIAADGLSMGDFNLQGQPISGGPYDRRLNHREPFTQTLQLYSFQAAYDFNWATLDWISSYQDFVNHSVQDYPDSFLALLNAFGPAFGVDHPLSSLYVDSQYDVHKTSQEIRLTSRKNENFDWLGGFWFNRENVWEDYLLEGNNTPPPGTTGLLRQRVSSGFEEYAGYGDITWHADPTLDLTIGARASGNKQHLANFEEGPVAGSPGGFRERLISDDVTKMITLSWRPNDRDSYYMRASTGYRPGGLQAPIESTVLGPNANAKDTFGSDNLQSYELGYKSRQLDGHLNVGIDGYDIEWHHLQLYTFTLGNTIIQNAGDARVEGVEMQASYSNGPWQFDASSAYTDAYTKNGSPELGIAPNSPLPYSAKWAGTLGGKYKFMLAGIDAYVGATARGSTRRNAGFSGDSSDPNFKLPGFGFLDLNAGVNLHGGANINFYVRNVLNKQVPIGTLNDEAVNFLASVGGPMLVQMSTPRTVGVAFNVPF</sequence>
<feature type="chain" id="PRO_5016663169" evidence="14">
    <location>
        <begin position="41"/>
        <end position="780"/>
    </location>
</feature>
<feature type="domain" description="TonB-dependent receptor plug" evidence="16">
    <location>
        <begin position="84"/>
        <end position="196"/>
    </location>
</feature>
<dbReference type="OrthoDB" id="127311at2"/>
<comment type="similarity">
    <text evidence="11 12">Belongs to the TonB-dependent receptor family.</text>
</comment>
<evidence type="ECO:0000256" key="9">
    <source>
        <dbReference type="ARBA" id="ARBA00023136"/>
    </source>
</evidence>
<keyword evidence="17" id="KW-0675">Receptor</keyword>
<dbReference type="InterPro" id="IPR039426">
    <property type="entry name" value="TonB-dep_rcpt-like"/>
</dbReference>
<dbReference type="GO" id="GO:0009279">
    <property type="term" value="C:cell outer membrane"/>
    <property type="evidence" value="ECO:0007669"/>
    <property type="project" value="UniProtKB-SubCell"/>
</dbReference>
<keyword evidence="9 11" id="KW-0472">Membrane</keyword>